<sequence length="72" mass="7489">MTVPRRICAGYSLGSLVTGSFSTVPGLLLLPYLTDSLAVPAAAAGLIVLLPKAWDVLFNPVAGRISGRCCRT</sequence>
<dbReference type="EMBL" id="FWXV01000003">
    <property type="protein sequence ID" value="SMD09803.1"/>
    <property type="molecule type" value="Genomic_DNA"/>
</dbReference>
<keyword evidence="1" id="KW-0812">Transmembrane</keyword>
<keyword evidence="1" id="KW-1133">Transmembrane helix</keyword>
<organism evidence="2 3">
    <name type="scientific">Kibdelosporangium aridum</name>
    <dbReference type="NCBI Taxonomy" id="2030"/>
    <lineage>
        <taxon>Bacteria</taxon>
        <taxon>Bacillati</taxon>
        <taxon>Actinomycetota</taxon>
        <taxon>Actinomycetes</taxon>
        <taxon>Pseudonocardiales</taxon>
        <taxon>Pseudonocardiaceae</taxon>
        <taxon>Kibdelosporangium</taxon>
    </lineage>
</organism>
<keyword evidence="2" id="KW-0813">Transport</keyword>
<feature type="transmembrane region" description="Helical" evidence="1">
    <location>
        <begin position="32"/>
        <end position="50"/>
    </location>
</feature>
<gene>
    <name evidence="2" type="ORF">SAMN05661093_04519</name>
</gene>
<dbReference type="AlphaFoldDB" id="A0A1Y5XPB4"/>
<evidence type="ECO:0000256" key="1">
    <source>
        <dbReference type="SAM" id="Phobius"/>
    </source>
</evidence>
<keyword evidence="3" id="KW-1185">Reference proteome</keyword>
<dbReference type="SUPFAM" id="SSF103473">
    <property type="entry name" value="MFS general substrate transporter"/>
    <property type="match status" value="1"/>
</dbReference>
<proteinExistence type="predicted"/>
<name>A0A1Y5XPB4_KIBAR</name>
<reference evidence="2 3" key="1">
    <citation type="submission" date="2017-04" db="EMBL/GenBank/DDBJ databases">
        <authorList>
            <person name="Afonso C.L."/>
            <person name="Miller P.J."/>
            <person name="Scott M.A."/>
            <person name="Spackman E."/>
            <person name="Goraichik I."/>
            <person name="Dimitrov K.M."/>
            <person name="Suarez D.L."/>
            <person name="Swayne D.E."/>
        </authorList>
    </citation>
    <scope>NUCLEOTIDE SEQUENCE [LARGE SCALE GENOMIC DNA]</scope>
    <source>
        <strain evidence="2 3">DSM 43828</strain>
    </source>
</reference>
<protein>
    <submittedName>
        <fullName evidence="2">MFS/sugar transport protein</fullName>
    </submittedName>
</protein>
<dbReference type="Pfam" id="PF13347">
    <property type="entry name" value="MFS_2"/>
    <property type="match status" value="1"/>
</dbReference>
<dbReference type="Proteomes" id="UP000192674">
    <property type="component" value="Unassembled WGS sequence"/>
</dbReference>
<keyword evidence="1" id="KW-0472">Membrane</keyword>
<keyword evidence="2" id="KW-0762">Sugar transport</keyword>
<dbReference type="InterPro" id="IPR036259">
    <property type="entry name" value="MFS_trans_sf"/>
</dbReference>
<evidence type="ECO:0000313" key="3">
    <source>
        <dbReference type="Proteomes" id="UP000192674"/>
    </source>
</evidence>
<accession>A0A1Y5XPB4</accession>
<evidence type="ECO:0000313" key="2">
    <source>
        <dbReference type="EMBL" id="SMD09803.1"/>
    </source>
</evidence>
<dbReference type="OrthoDB" id="3717977at2"/>